<feature type="compositionally biased region" description="Basic and acidic residues" evidence="6">
    <location>
        <begin position="50"/>
        <end position="74"/>
    </location>
</feature>
<evidence type="ECO:0000259" key="7">
    <source>
        <dbReference type="Pfam" id="PF02492"/>
    </source>
</evidence>
<keyword evidence="2" id="KW-0547">Nucleotide-binding</keyword>
<feature type="domain" description="CobW/HypB/UreG nucleotide-binding" evidence="7">
    <location>
        <begin position="85"/>
        <end position="253"/>
    </location>
</feature>
<dbReference type="PANTHER" id="PTHR31715:SF0">
    <property type="entry name" value="UREASE ACCESSORY PROTEIN G"/>
    <property type="match status" value="1"/>
</dbReference>
<keyword evidence="9" id="KW-1185">Reference proteome</keyword>
<dbReference type="CDD" id="cd05540">
    <property type="entry name" value="UreG"/>
    <property type="match status" value="1"/>
</dbReference>
<dbReference type="Pfam" id="PF02492">
    <property type="entry name" value="cobW"/>
    <property type="match status" value="1"/>
</dbReference>
<evidence type="ECO:0000256" key="3">
    <source>
        <dbReference type="ARBA" id="ARBA00022988"/>
    </source>
</evidence>
<sequence>MTDSQPNCQFQDRLSHALLQAQATPANHHSHGGDEHQHAHTHGPGGTWTPDEHGHTHEHLEDPGKFSERDMPDYSGRDWEERAFTIGIGGPVGSGKTALLLALCRALRDEYNIAAVTNDIFTREDQEFLIRNEALPASRIRAIETGGCPHAAIREDISANMHALEELQAVFETELLFVESGGDNLAANYSRELADYIIYVIDVSGGDKVPRKGGPGISQSDLLVINKTDLAPHVGASLDVMKRDAAIMREGGPTIFASVRHGDGVAEIMEAILGAWRASGAVGKGKTLSEVNGKGKERAD</sequence>
<dbReference type="InterPro" id="IPR027417">
    <property type="entry name" value="P-loop_NTPase"/>
</dbReference>
<dbReference type="Proteomes" id="UP000620104">
    <property type="component" value="Unassembled WGS sequence"/>
</dbReference>
<comment type="caution">
    <text evidence="8">The sequence shown here is derived from an EMBL/GenBank/DDBJ whole genome shotgun (WGS) entry which is preliminary data.</text>
</comment>
<keyword evidence="3" id="KW-0996">Nickel insertion</keyword>
<evidence type="ECO:0000256" key="4">
    <source>
        <dbReference type="ARBA" id="ARBA00023134"/>
    </source>
</evidence>
<dbReference type="Gene3D" id="3.40.50.300">
    <property type="entry name" value="P-loop containing nucleotide triphosphate hydrolases"/>
    <property type="match status" value="1"/>
</dbReference>
<dbReference type="GO" id="GO:0003924">
    <property type="term" value="F:GTPase activity"/>
    <property type="evidence" value="ECO:0007669"/>
    <property type="project" value="InterPro"/>
</dbReference>
<evidence type="ECO:0000256" key="5">
    <source>
        <dbReference type="ARBA" id="ARBA00023186"/>
    </source>
</evidence>
<dbReference type="OrthoDB" id="10063137at2759"/>
<dbReference type="FunFam" id="3.40.50.300:FF:000208">
    <property type="entry name" value="Urease accessory protein UreG"/>
    <property type="match status" value="1"/>
</dbReference>
<dbReference type="EMBL" id="BLZA01000005">
    <property type="protein sequence ID" value="GHJ84087.1"/>
    <property type="molecule type" value="Genomic_DNA"/>
</dbReference>
<name>A0A8H3YD96_9TREE</name>
<dbReference type="InterPro" id="IPR004400">
    <property type="entry name" value="UreG"/>
</dbReference>
<evidence type="ECO:0000256" key="1">
    <source>
        <dbReference type="ARBA" id="ARBA00005732"/>
    </source>
</evidence>
<proteinExistence type="inferred from homology"/>
<dbReference type="PANTHER" id="PTHR31715">
    <property type="entry name" value="UREASE ACCESSORY PROTEIN G"/>
    <property type="match status" value="1"/>
</dbReference>
<evidence type="ECO:0000313" key="9">
    <source>
        <dbReference type="Proteomes" id="UP000620104"/>
    </source>
</evidence>
<reference evidence="8" key="1">
    <citation type="submission" date="2020-07" db="EMBL/GenBank/DDBJ databases">
        <title>Draft Genome Sequence of a Deep-Sea Yeast, Naganishia (Cryptococcus) liquefaciens strain N6.</title>
        <authorList>
            <person name="Han Y.W."/>
            <person name="Kajitani R."/>
            <person name="Morimoto H."/>
            <person name="Parhat M."/>
            <person name="Tsubouchi H."/>
            <person name="Bakenova O."/>
            <person name="Ogata M."/>
            <person name="Argunhan B."/>
            <person name="Aoki R."/>
            <person name="Kajiwara S."/>
            <person name="Itoh T."/>
            <person name="Iwasaki H."/>
        </authorList>
    </citation>
    <scope>NUCLEOTIDE SEQUENCE</scope>
    <source>
        <strain evidence="8">N6</strain>
    </source>
</reference>
<dbReference type="HAMAP" id="MF_01389">
    <property type="entry name" value="UreG"/>
    <property type="match status" value="1"/>
</dbReference>
<dbReference type="NCBIfam" id="TIGR00101">
    <property type="entry name" value="ureG"/>
    <property type="match status" value="1"/>
</dbReference>
<dbReference type="GO" id="GO:0016151">
    <property type="term" value="F:nickel cation binding"/>
    <property type="evidence" value="ECO:0007669"/>
    <property type="project" value="InterPro"/>
</dbReference>
<dbReference type="InterPro" id="IPR003495">
    <property type="entry name" value="CobW/HypB/UreG_nucleotide-bd"/>
</dbReference>
<organism evidence="8 9">
    <name type="scientific">Naganishia liquefaciens</name>
    <dbReference type="NCBI Taxonomy" id="104408"/>
    <lineage>
        <taxon>Eukaryota</taxon>
        <taxon>Fungi</taxon>
        <taxon>Dikarya</taxon>
        <taxon>Basidiomycota</taxon>
        <taxon>Agaricomycotina</taxon>
        <taxon>Tremellomycetes</taxon>
        <taxon>Filobasidiales</taxon>
        <taxon>Filobasidiaceae</taxon>
        <taxon>Naganishia</taxon>
    </lineage>
</organism>
<evidence type="ECO:0000256" key="6">
    <source>
        <dbReference type="SAM" id="MobiDB-lite"/>
    </source>
</evidence>
<dbReference type="GO" id="GO:0043419">
    <property type="term" value="P:urea catabolic process"/>
    <property type="evidence" value="ECO:0007669"/>
    <property type="project" value="InterPro"/>
</dbReference>
<evidence type="ECO:0000256" key="2">
    <source>
        <dbReference type="ARBA" id="ARBA00022741"/>
    </source>
</evidence>
<protein>
    <recommendedName>
        <fullName evidence="7">CobW/HypB/UreG nucleotide-binding domain-containing protein</fullName>
    </recommendedName>
</protein>
<dbReference type="SUPFAM" id="SSF52540">
    <property type="entry name" value="P-loop containing nucleoside triphosphate hydrolases"/>
    <property type="match status" value="1"/>
</dbReference>
<dbReference type="AlphaFoldDB" id="A0A8H3YD96"/>
<dbReference type="GO" id="GO:0005525">
    <property type="term" value="F:GTP binding"/>
    <property type="evidence" value="ECO:0007669"/>
    <property type="project" value="UniProtKB-KW"/>
</dbReference>
<comment type="similarity">
    <text evidence="1">Belongs to the SIMIBI class G3E GTPase family. UreG subfamily.</text>
</comment>
<evidence type="ECO:0000313" key="8">
    <source>
        <dbReference type="EMBL" id="GHJ84087.1"/>
    </source>
</evidence>
<accession>A0A8H3YD96</accession>
<keyword evidence="5" id="KW-0143">Chaperone</keyword>
<gene>
    <name evidence="8" type="ORF">NliqN6_0489</name>
</gene>
<feature type="region of interest" description="Disordered" evidence="6">
    <location>
        <begin position="23"/>
        <end position="74"/>
    </location>
</feature>
<keyword evidence="4" id="KW-0342">GTP-binding</keyword>